<keyword evidence="2" id="KW-1133">Transmembrane helix</keyword>
<organism evidence="3 4">
    <name type="scientific">Ereboglobus luteus</name>
    <dbReference type="NCBI Taxonomy" id="1796921"/>
    <lineage>
        <taxon>Bacteria</taxon>
        <taxon>Pseudomonadati</taxon>
        <taxon>Verrucomicrobiota</taxon>
        <taxon>Opitutia</taxon>
        <taxon>Opitutales</taxon>
        <taxon>Opitutaceae</taxon>
        <taxon>Ereboglobus</taxon>
    </lineage>
</organism>
<evidence type="ECO:0000256" key="1">
    <source>
        <dbReference type="SAM" id="MobiDB-lite"/>
    </source>
</evidence>
<evidence type="ECO:0000256" key="2">
    <source>
        <dbReference type="SAM" id="Phobius"/>
    </source>
</evidence>
<feature type="region of interest" description="Disordered" evidence="1">
    <location>
        <begin position="126"/>
        <end position="158"/>
    </location>
</feature>
<dbReference type="Proteomes" id="UP000244896">
    <property type="component" value="Chromosome"/>
</dbReference>
<feature type="compositionally biased region" description="Polar residues" evidence="1">
    <location>
        <begin position="144"/>
        <end position="158"/>
    </location>
</feature>
<dbReference type="EMBL" id="CP023004">
    <property type="protein sequence ID" value="AWI10111.1"/>
    <property type="molecule type" value="Genomic_DNA"/>
</dbReference>
<keyword evidence="2" id="KW-0812">Transmembrane</keyword>
<accession>A0A2U8E5I6</accession>
<dbReference type="KEGG" id="elut:CKA38_13355"/>
<evidence type="ECO:0000313" key="3">
    <source>
        <dbReference type="EMBL" id="AWI10111.1"/>
    </source>
</evidence>
<keyword evidence="4" id="KW-1185">Reference proteome</keyword>
<sequence length="189" mass="21555">MRVYLKENARYAHDYLLKDLDNEDNFRAYNEGRGDMNIVLDITGDADPKGAYAVAEKLHLKLKEFVTATKKEYQDYMNSNDMSLSAEDRDIKIRSLIVPIQSRTYRMERLEAFMQRLREKYGVGGDSAAELTSDDGKTIAPSLSPVSQEAPKTTSQQSVKPKHLTWLLGASALAILLLIYMTHRKHRNQ</sequence>
<name>A0A2U8E5I6_9BACT</name>
<proteinExistence type="predicted"/>
<keyword evidence="2" id="KW-0472">Membrane</keyword>
<feature type="transmembrane region" description="Helical" evidence="2">
    <location>
        <begin position="163"/>
        <end position="181"/>
    </location>
</feature>
<dbReference type="AlphaFoldDB" id="A0A2U8E5I6"/>
<gene>
    <name evidence="3" type="ORF">CKA38_13355</name>
</gene>
<protein>
    <submittedName>
        <fullName evidence="3">Uncharacterized protein</fullName>
    </submittedName>
</protein>
<evidence type="ECO:0000313" key="4">
    <source>
        <dbReference type="Proteomes" id="UP000244896"/>
    </source>
</evidence>
<reference evidence="3 4" key="1">
    <citation type="journal article" date="2018" name="Syst. Appl. Microbiol.">
        <title>Ereboglobus luteus gen. nov. sp. nov. from cockroach guts, and new insights into the oxygen relationship of the genera Opitutus and Didymococcus (Verrucomicrobia: Opitutaceae).</title>
        <authorList>
            <person name="Tegtmeier D."/>
            <person name="Belitz A."/>
            <person name="Radek R."/>
            <person name="Heimerl T."/>
            <person name="Brune A."/>
        </authorList>
    </citation>
    <scope>NUCLEOTIDE SEQUENCE [LARGE SCALE GENOMIC DNA]</scope>
    <source>
        <strain evidence="3 4">Ho45</strain>
    </source>
</reference>